<dbReference type="InterPro" id="IPR042201">
    <property type="entry name" value="FH2_Formin_sf"/>
</dbReference>
<dbReference type="SMART" id="SM00228">
    <property type="entry name" value="PDZ"/>
    <property type="match status" value="1"/>
</dbReference>
<dbReference type="CDD" id="cd06744">
    <property type="entry name" value="PDZ2_L-delphilin-like"/>
    <property type="match status" value="1"/>
</dbReference>
<reference evidence="4" key="3">
    <citation type="submission" date="2025-09" db="UniProtKB">
        <authorList>
            <consortium name="Ensembl"/>
        </authorList>
    </citation>
    <scope>IDENTIFICATION</scope>
</reference>
<sequence>MFARIFIPKKHRQRFDEAVSQNVINRLCRSKSISEPQGRVRRSRSEDHSERHHGSKRASSVPRDGGEPERDRGVRKSVSGIPPHPPIGPNQRIVRVYRGKKSFGFTLRGHAPVCIDSVIPDSPAEECGLKPGDRILFLNGLDMRNCSHEKVVSMLQGSGAVPTLVVEEGPLDFSSDPTDPEDSPNLAATTFSLQWVAEILPPSIKVHGRTFSQQLEHLLTIQERYTICKSLETFFQHRNVDTLIVDVFPVLDTPAKQLIWQFIYQLLTYDEQERCQHKLSRFLGFKSSSESEQNEAYLSHVSLLMLYCALGIHVDESGSQEERQSGDGTSFPESPDLSHVGTNRSYSAAGIEPTNACYVSLSAFLICLSAGNRKSGLSLSWKEPLPTPVYEIHHQSSVDSNPYVSLESPPVSPQPPESGPNTLTRRRKLFTFSRPPRSRDTDKFLDALSEQLGHRVTSVDNFIHGENDYEEMSFQEEQDLTFVPRRLSSGSSVDHSSSDEASSPSYSSESEPIPPPPEQSPPPPPPYQSLIPPPVQFTDPLPPVRFSPEHAPPPPPPPLPPPCDAPPLPKPGQASDTNHMSVKRLRWEQVENSEGTIWGQLCEDSDYDKLTDMVKYLDLDLHFGTQLSPPDPAFLTENFKKKDVVEILSHKKAYNASILIAHLKLPPEELRQVLMNMTTNRLEPAHIKQLLLYAPDDEEVKQYEQFDQDPAKLSEPDQFIFQMLMVPEYKTRLRSLYFKTTLQEKTEEMKVAYDYIYKASVELRSSKKLAKILEFVLAMGNYLNNGQPRSNRTTSFKINFLTEVNTTKTVDGKSTFLHILAKSLCQHFPELLNFSRDLTTVPLAAKVNQRTITAELSDFHTTIQDIRTACLKIPSTAEDHFASVMSSFLENSHPAVQSLESMQSQAMEEFSKTASYFGEDSKSTSTETFFGIFSEFISKFERALSETHTPENPRSPRLSSPLAW</sequence>
<feature type="domain" description="PDZ" evidence="2">
    <location>
        <begin position="93"/>
        <end position="170"/>
    </location>
</feature>
<feature type="compositionally biased region" description="Basic and acidic residues" evidence="1">
    <location>
        <begin position="64"/>
        <end position="74"/>
    </location>
</feature>
<evidence type="ECO:0000256" key="1">
    <source>
        <dbReference type="SAM" id="MobiDB-lite"/>
    </source>
</evidence>
<feature type="compositionally biased region" description="Pro residues" evidence="1">
    <location>
        <begin position="512"/>
        <end position="570"/>
    </location>
</feature>
<dbReference type="Gene3D" id="1.20.58.2220">
    <property type="entry name" value="Formin, FH2 domain"/>
    <property type="match status" value="1"/>
</dbReference>
<dbReference type="PROSITE" id="PS51444">
    <property type="entry name" value="FH2"/>
    <property type="match status" value="1"/>
</dbReference>
<dbReference type="Pfam" id="PF00595">
    <property type="entry name" value="PDZ"/>
    <property type="match status" value="1"/>
</dbReference>
<dbReference type="Gene3D" id="1.20.1160.20">
    <property type="match status" value="1"/>
</dbReference>
<dbReference type="Ensembl" id="ENSCSET00000001424.1">
    <property type="protein sequence ID" value="ENSCSEP00000001395.1"/>
    <property type="gene ID" value="ENSCSEG00000000952.1"/>
</dbReference>
<feature type="compositionally biased region" description="Low complexity" evidence="1">
    <location>
        <begin position="487"/>
        <end position="511"/>
    </location>
</feature>
<dbReference type="SUPFAM" id="SSF101447">
    <property type="entry name" value="Formin homology 2 domain (FH2 domain)"/>
    <property type="match status" value="1"/>
</dbReference>
<dbReference type="AlphaFoldDB" id="A0A3P8UMA8"/>
<dbReference type="PANTHER" id="PTHR45725:SF12">
    <property type="entry name" value="DELPHILIN-RELATED"/>
    <property type="match status" value="1"/>
</dbReference>
<dbReference type="CDD" id="cd07355">
    <property type="entry name" value="HN_L-delphilin-R2_like"/>
    <property type="match status" value="1"/>
</dbReference>
<reference evidence="4 5" key="1">
    <citation type="journal article" date="2014" name="Nat. Genet.">
        <title>Whole-genome sequence of a flatfish provides insights into ZW sex chromosome evolution and adaptation to a benthic lifestyle.</title>
        <authorList>
            <person name="Chen S."/>
            <person name="Zhang G."/>
            <person name="Shao C."/>
            <person name="Huang Q."/>
            <person name="Liu G."/>
            <person name="Zhang P."/>
            <person name="Song W."/>
            <person name="An N."/>
            <person name="Chalopin D."/>
            <person name="Volff J.N."/>
            <person name="Hong Y."/>
            <person name="Li Q."/>
            <person name="Sha Z."/>
            <person name="Zhou H."/>
            <person name="Xie M."/>
            <person name="Yu Q."/>
            <person name="Liu Y."/>
            <person name="Xiang H."/>
            <person name="Wang N."/>
            <person name="Wu K."/>
            <person name="Yang C."/>
            <person name="Zhou Q."/>
            <person name="Liao X."/>
            <person name="Yang L."/>
            <person name="Hu Q."/>
            <person name="Zhang J."/>
            <person name="Meng L."/>
            <person name="Jin L."/>
            <person name="Tian Y."/>
            <person name="Lian J."/>
            <person name="Yang J."/>
            <person name="Miao G."/>
            <person name="Liu S."/>
            <person name="Liang Z."/>
            <person name="Yan F."/>
            <person name="Li Y."/>
            <person name="Sun B."/>
            <person name="Zhang H."/>
            <person name="Zhang J."/>
            <person name="Zhu Y."/>
            <person name="Du M."/>
            <person name="Zhao Y."/>
            <person name="Schartl M."/>
            <person name="Tang Q."/>
            <person name="Wang J."/>
        </authorList>
    </citation>
    <scope>NUCLEOTIDE SEQUENCE</scope>
</reference>
<feature type="domain" description="FH2" evidence="3">
    <location>
        <begin position="572"/>
        <end position="964"/>
    </location>
</feature>
<dbReference type="InterPro" id="IPR015425">
    <property type="entry name" value="FH2_Formin"/>
</dbReference>
<feature type="region of interest" description="Disordered" evidence="1">
    <location>
        <begin position="400"/>
        <end position="442"/>
    </location>
</feature>
<organism evidence="4 5">
    <name type="scientific">Cynoglossus semilaevis</name>
    <name type="common">Tongue sole</name>
    <dbReference type="NCBI Taxonomy" id="244447"/>
    <lineage>
        <taxon>Eukaryota</taxon>
        <taxon>Metazoa</taxon>
        <taxon>Chordata</taxon>
        <taxon>Craniata</taxon>
        <taxon>Vertebrata</taxon>
        <taxon>Euteleostomi</taxon>
        <taxon>Actinopterygii</taxon>
        <taxon>Neopterygii</taxon>
        <taxon>Teleostei</taxon>
        <taxon>Neoteleostei</taxon>
        <taxon>Acanthomorphata</taxon>
        <taxon>Carangaria</taxon>
        <taxon>Pleuronectiformes</taxon>
        <taxon>Pleuronectoidei</taxon>
        <taxon>Cynoglossidae</taxon>
        <taxon>Cynoglossinae</taxon>
        <taxon>Cynoglossus</taxon>
    </lineage>
</organism>
<keyword evidence="5" id="KW-1185">Reference proteome</keyword>
<dbReference type="SMART" id="SM00498">
    <property type="entry name" value="FH2"/>
    <property type="match status" value="1"/>
</dbReference>
<dbReference type="STRING" id="244447.ENSCSEP00000001395"/>
<reference evidence="4" key="2">
    <citation type="submission" date="2025-08" db="UniProtKB">
        <authorList>
            <consortium name="Ensembl"/>
        </authorList>
    </citation>
    <scope>IDENTIFICATION</scope>
</reference>
<dbReference type="InterPro" id="IPR051425">
    <property type="entry name" value="Formin_Homology"/>
</dbReference>
<protein>
    <submittedName>
        <fullName evidence="4">Glutamate receptor, ionotropic, delta 2 (Grid2) interacting protein, b</fullName>
    </submittedName>
</protein>
<proteinExistence type="predicted"/>
<dbReference type="PROSITE" id="PS50106">
    <property type="entry name" value="PDZ"/>
    <property type="match status" value="1"/>
</dbReference>
<name>A0A3P8UMA8_CYNSE</name>
<evidence type="ECO:0000313" key="5">
    <source>
        <dbReference type="Proteomes" id="UP000265120"/>
    </source>
</evidence>
<dbReference type="InterPro" id="IPR001478">
    <property type="entry name" value="PDZ"/>
</dbReference>
<evidence type="ECO:0000259" key="2">
    <source>
        <dbReference type="PROSITE" id="PS50106"/>
    </source>
</evidence>
<evidence type="ECO:0000313" key="4">
    <source>
        <dbReference type="Ensembl" id="ENSCSEP00000001395.1"/>
    </source>
</evidence>
<dbReference type="Proteomes" id="UP000265120">
    <property type="component" value="Chromosome 8"/>
</dbReference>
<feature type="compositionally biased region" description="Basic and acidic residues" evidence="1">
    <location>
        <begin position="43"/>
        <end position="52"/>
    </location>
</feature>
<accession>A0A3P8UMA8</accession>
<feature type="region of interest" description="Disordered" evidence="1">
    <location>
        <begin position="30"/>
        <end position="91"/>
    </location>
</feature>
<dbReference type="SUPFAM" id="SSF50156">
    <property type="entry name" value="PDZ domain-like"/>
    <property type="match status" value="1"/>
</dbReference>
<feature type="region of interest" description="Disordered" evidence="1">
    <location>
        <begin position="487"/>
        <end position="577"/>
    </location>
</feature>
<evidence type="ECO:0000259" key="3">
    <source>
        <dbReference type="PROSITE" id="PS51444"/>
    </source>
</evidence>
<dbReference type="InterPro" id="IPR036034">
    <property type="entry name" value="PDZ_sf"/>
</dbReference>
<dbReference type="Gene3D" id="2.30.42.10">
    <property type="match status" value="1"/>
</dbReference>
<dbReference type="PANTHER" id="PTHR45725">
    <property type="entry name" value="FORMIN HOMOLOGY 2 FAMILY MEMBER"/>
    <property type="match status" value="1"/>
</dbReference>
<feature type="region of interest" description="Disordered" evidence="1">
    <location>
        <begin position="318"/>
        <end position="339"/>
    </location>
</feature>
<dbReference type="OMA" id="GTESMGH"/>
<dbReference type="InParanoid" id="A0A3P8UMA8"/>
<dbReference type="GeneTree" id="ENSGT00940000157625"/>
<dbReference type="Pfam" id="PF02181">
    <property type="entry name" value="FH2"/>
    <property type="match status" value="1"/>
</dbReference>